<keyword evidence="10 12" id="KW-1015">Disulfide bond</keyword>
<evidence type="ECO:0000256" key="8">
    <source>
        <dbReference type="ARBA" id="ARBA00023015"/>
    </source>
</evidence>
<protein>
    <recommendedName>
        <fullName evidence="12">Transcriptional regulator WhiB</fullName>
    </recommendedName>
</protein>
<evidence type="ECO:0000256" key="11">
    <source>
        <dbReference type="ARBA" id="ARBA00023163"/>
    </source>
</evidence>
<evidence type="ECO:0000256" key="5">
    <source>
        <dbReference type="ARBA" id="ARBA00022723"/>
    </source>
</evidence>
<dbReference type="PANTHER" id="PTHR38839">
    <property type="entry name" value="TRANSCRIPTIONAL REGULATOR WHID-RELATED"/>
    <property type="match status" value="1"/>
</dbReference>
<keyword evidence="11 12" id="KW-0804">Transcription</keyword>
<keyword evidence="6 12" id="KW-0408">Iron</keyword>
<comment type="caution">
    <text evidence="14">The sequence shown here is derived from an EMBL/GenBank/DDBJ whole genome shotgun (WGS) entry which is preliminary data.</text>
</comment>
<dbReference type="PROSITE" id="PS51674">
    <property type="entry name" value="4FE4S_WBL"/>
    <property type="match status" value="1"/>
</dbReference>
<gene>
    <name evidence="12" type="primary">whiB</name>
    <name evidence="14" type="ORF">GCM10023215_18630</name>
</gene>
<feature type="binding site" evidence="12">
    <location>
        <position position="26"/>
    </location>
    <ligand>
        <name>[4Fe-4S] cluster</name>
        <dbReference type="ChEBI" id="CHEBI:49883"/>
    </ligand>
</feature>
<name>A0ABP8W8S3_9PSEU</name>
<evidence type="ECO:0000256" key="10">
    <source>
        <dbReference type="ARBA" id="ARBA00023157"/>
    </source>
</evidence>
<evidence type="ECO:0000256" key="3">
    <source>
        <dbReference type="ARBA" id="ARBA00022485"/>
    </source>
</evidence>
<evidence type="ECO:0000259" key="13">
    <source>
        <dbReference type="PROSITE" id="PS51674"/>
    </source>
</evidence>
<comment type="PTM">
    <text evidence="12">The Fe-S cluster can be nitrosylated by nitric oxide (NO).</text>
</comment>
<dbReference type="InterPro" id="IPR003482">
    <property type="entry name" value="Whib"/>
</dbReference>
<feature type="domain" description="4Fe-4S Wbl-type" evidence="13">
    <location>
        <begin position="25"/>
        <end position="89"/>
    </location>
</feature>
<comment type="cofactor">
    <cofactor evidence="12">
        <name>[4Fe-4S] cluster</name>
        <dbReference type="ChEBI" id="CHEBI:49883"/>
    </cofactor>
    <text evidence="12">Binds 1 [4Fe-4S] cluster per subunit. Following nitrosylation of the [4Fe-4S] cluster binds 1 [4Fe-8(NO)] cluster per subunit.</text>
</comment>
<keyword evidence="7 12" id="KW-0411">Iron-sulfur</keyword>
<feature type="binding site" evidence="12">
    <location>
        <position position="65"/>
    </location>
    <ligand>
        <name>[4Fe-4S] cluster</name>
        <dbReference type="ChEBI" id="CHEBI:49883"/>
    </ligand>
</feature>
<proteinExistence type="inferred from homology"/>
<keyword evidence="9 12" id="KW-0238">DNA-binding</keyword>
<feature type="binding site" evidence="12">
    <location>
        <position position="56"/>
    </location>
    <ligand>
        <name>[4Fe-4S] cluster</name>
        <dbReference type="ChEBI" id="CHEBI:49883"/>
    </ligand>
</feature>
<evidence type="ECO:0000256" key="7">
    <source>
        <dbReference type="ARBA" id="ARBA00023014"/>
    </source>
</evidence>
<evidence type="ECO:0000313" key="15">
    <source>
        <dbReference type="Proteomes" id="UP001500325"/>
    </source>
</evidence>
<evidence type="ECO:0000256" key="4">
    <source>
        <dbReference type="ARBA" id="ARBA00022490"/>
    </source>
</evidence>
<dbReference type="InterPro" id="IPR034768">
    <property type="entry name" value="4FE4S_WBL"/>
</dbReference>
<evidence type="ECO:0000256" key="12">
    <source>
        <dbReference type="HAMAP-Rule" id="MF_01479"/>
    </source>
</evidence>
<evidence type="ECO:0000256" key="9">
    <source>
        <dbReference type="ARBA" id="ARBA00023125"/>
    </source>
</evidence>
<comment type="PTM">
    <text evidence="12">Upon Fe-S cluster removal intramolecular disulfide bonds are formed.</text>
</comment>
<dbReference type="EMBL" id="BAABIC010000005">
    <property type="protein sequence ID" value="GAA4684183.1"/>
    <property type="molecule type" value="Genomic_DNA"/>
</dbReference>
<keyword evidence="15" id="KW-1185">Reference proteome</keyword>
<comment type="subcellular location">
    <subcellularLocation>
        <location evidence="1 12">Cytoplasm</location>
    </subcellularLocation>
</comment>
<comment type="similarity">
    <text evidence="2 12">Belongs to the WhiB family.</text>
</comment>
<sequence length="105" mass="11986">MSRVSDVSRLPGPMDHAWQWQRLGACRGMDSAVFFHPDGERNPSRARRTAQAKAVCQRCPVIDMCREFALETREPFGVWGGLGESERRVLLERRDQQQKRLASAS</sequence>
<keyword evidence="8 12" id="KW-0805">Transcription regulation</keyword>
<evidence type="ECO:0000256" key="1">
    <source>
        <dbReference type="ARBA" id="ARBA00004496"/>
    </source>
</evidence>
<dbReference type="Proteomes" id="UP001500325">
    <property type="component" value="Unassembled WGS sequence"/>
</dbReference>
<evidence type="ECO:0000256" key="2">
    <source>
        <dbReference type="ARBA" id="ARBA00006597"/>
    </source>
</evidence>
<reference evidence="15" key="1">
    <citation type="journal article" date="2019" name="Int. J. Syst. Evol. Microbiol.">
        <title>The Global Catalogue of Microorganisms (GCM) 10K type strain sequencing project: providing services to taxonomists for standard genome sequencing and annotation.</title>
        <authorList>
            <consortium name="The Broad Institute Genomics Platform"/>
            <consortium name="The Broad Institute Genome Sequencing Center for Infectious Disease"/>
            <person name="Wu L."/>
            <person name="Ma J."/>
        </authorList>
    </citation>
    <scope>NUCLEOTIDE SEQUENCE [LARGE SCALE GENOMIC DNA]</scope>
    <source>
        <strain evidence="15">JCM 18055</strain>
    </source>
</reference>
<dbReference type="Pfam" id="PF02467">
    <property type="entry name" value="Whib"/>
    <property type="match status" value="1"/>
</dbReference>
<keyword evidence="5 12" id="KW-0479">Metal-binding</keyword>
<evidence type="ECO:0000313" key="14">
    <source>
        <dbReference type="EMBL" id="GAA4684183.1"/>
    </source>
</evidence>
<organism evidence="14 15">
    <name type="scientific">Pseudonocardia yuanmonensis</name>
    <dbReference type="NCBI Taxonomy" id="1095914"/>
    <lineage>
        <taxon>Bacteria</taxon>
        <taxon>Bacillati</taxon>
        <taxon>Actinomycetota</taxon>
        <taxon>Actinomycetes</taxon>
        <taxon>Pseudonocardiales</taxon>
        <taxon>Pseudonocardiaceae</taxon>
        <taxon>Pseudonocardia</taxon>
    </lineage>
</organism>
<feature type="binding site" evidence="12">
    <location>
        <position position="59"/>
    </location>
    <ligand>
        <name>[4Fe-4S] cluster</name>
        <dbReference type="ChEBI" id="CHEBI:49883"/>
    </ligand>
</feature>
<comment type="function">
    <text evidence="12">Acts as a transcriptional regulator. Probably redox-responsive. The apo- but not holo-form probably binds DNA.</text>
</comment>
<evidence type="ECO:0000256" key="6">
    <source>
        <dbReference type="ARBA" id="ARBA00023004"/>
    </source>
</evidence>
<keyword evidence="3 12" id="KW-0004">4Fe-4S</keyword>
<accession>A0ABP8W8S3</accession>
<dbReference type="HAMAP" id="MF_01479">
    <property type="entry name" value="WhiB"/>
    <property type="match status" value="1"/>
</dbReference>
<keyword evidence="4 12" id="KW-0963">Cytoplasm</keyword>
<dbReference type="PANTHER" id="PTHR38839:SF5">
    <property type="entry name" value="TRANSCRIPTIONAL REGULATOR WHID"/>
    <property type="match status" value="1"/>
</dbReference>